<protein>
    <recommendedName>
        <fullName evidence="5">Tetratricopeptide repeat protein</fullName>
    </recommendedName>
</protein>
<reference evidence="3 4" key="1">
    <citation type="submission" date="2023-12" db="EMBL/GenBank/DDBJ databases">
        <title>Friends and Foes: Symbiotic and Algicidal bacterial influence on Karenia brevis blooms.</title>
        <authorList>
            <person name="Fei C."/>
            <person name="Mohamed A.R."/>
            <person name="Booker A."/>
            <person name="Arshad M."/>
            <person name="Klass S."/>
            <person name="Ahn S."/>
            <person name="Gilbert P.M."/>
            <person name="Heil C.A."/>
            <person name="Martinez J.M."/>
            <person name="Amin S.A."/>
        </authorList>
    </citation>
    <scope>NUCLEOTIDE SEQUENCE [LARGE SCALE GENOMIC DNA]</scope>
    <source>
        <strain evidence="3 4">CE15</strain>
    </source>
</reference>
<evidence type="ECO:0008006" key="5">
    <source>
        <dbReference type="Google" id="ProtNLM"/>
    </source>
</evidence>
<comment type="caution">
    <text evidence="3">The sequence shown here is derived from an EMBL/GenBank/DDBJ whole genome shotgun (WGS) entry which is preliminary data.</text>
</comment>
<dbReference type="SUPFAM" id="SSF48452">
    <property type="entry name" value="TPR-like"/>
    <property type="match status" value="1"/>
</dbReference>
<gene>
    <name evidence="3" type="ORF">WAE96_09965</name>
</gene>
<feature type="chain" id="PRO_5045294033" description="Tetratricopeptide repeat protein" evidence="2">
    <location>
        <begin position="19"/>
        <end position="599"/>
    </location>
</feature>
<dbReference type="InterPro" id="IPR011990">
    <property type="entry name" value="TPR-like_helical_dom_sf"/>
</dbReference>
<dbReference type="RefSeq" id="WP_336435345.1">
    <property type="nucleotide sequence ID" value="NZ_JBAWKS010000001.1"/>
</dbReference>
<feature type="coiled-coil region" evidence="1">
    <location>
        <begin position="410"/>
        <end position="437"/>
    </location>
</feature>
<proteinExistence type="predicted"/>
<evidence type="ECO:0000313" key="3">
    <source>
        <dbReference type="EMBL" id="MEI4549992.1"/>
    </source>
</evidence>
<dbReference type="Gene3D" id="1.25.40.10">
    <property type="entry name" value="Tetratricopeptide repeat domain"/>
    <property type="match status" value="1"/>
</dbReference>
<keyword evidence="1" id="KW-0175">Coiled coil</keyword>
<sequence length="599" mass="66810">MRTLVVTTLLALVVKANAEPNSTQQAAVSDENYGVALYQLYQQNYQQALTEFAIADAKGGIDHPGVDARVVKAGAAFSYGLHMTAARDFNALLSEQDQDLLNYAKLQLARVYFANNDAKLAQQTLSEITPPSKDIAWHNSFYYLQGRLGLALSNPAQANTALSQLPVESQLHHYLAHNILVGSPSNQDAALALLTLPELDQEQHALLDRSFLALGYVALENDQATHAEQAFSQVSQQSLWFNEALYGLAASLLMQQQYAKALAALNVIIESTSGDVFAKHQALTAKAHVFVSTERFALAIDAINAAEQQFVAFNTRIDTVNKQVNNTAWLRDTLQNDTALKGYMDILHVGLLSDDFDAKRHALFELTELASQFNVQQRQLTNYAALLQEKAARQNRIIQATNLPNYLSDLRQQQQQLQVLQASLNKAKNTRSGLLNKTEQQAQKRILSAQYKIDSLKSSRNTASQQARLERLKGILVWQQDYQFDERYQAHKQQLAQAQFMLDKAQSQYNNSQALIESQRDFNALNERLAKTQQQLALNQQSVNTLINKQVAEIQQLLLDDLKASSQFLADDQFKLKVMRSIALEALAMQADSSKGDAL</sequence>
<dbReference type="Proteomes" id="UP001382455">
    <property type="component" value="Unassembled WGS sequence"/>
</dbReference>
<name>A0ABU8ESP7_9GAMM</name>
<dbReference type="EMBL" id="JBAWKS010000001">
    <property type="protein sequence ID" value="MEI4549992.1"/>
    <property type="molecule type" value="Genomic_DNA"/>
</dbReference>
<feature type="signal peptide" evidence="2">
    <location>
        <begin position="1"/>
        <end position="18"/>
    </location>
</feature>
<evidence type="ECO:0000313" key="4">
    <source>
        <dbReference type="Proteomes" id="UP001382455"/>
    </source>
</evidence>
<keyword evidence="2" id="KW-0732">Signal</keyword>
<feature type="coiled-coil region" evidence="1">
    <location>
        <begin position="488"/>
        <end position="535"/>
    </location>
</feature>
<evidence type="ECO:0000256" key="2">
    <source>
        <dbReference type="SAM" id="SignalP"/>
    </source>
</evidence>
<organism evidence="3 4">
    <name type="scientific">Pseudoalteromonas spongiae</name>
    <dbReference type="NCBI Taxonomy" id="298657"/>
    <lineage>
        <taxon>Bacteria</taxon>
        <taxon>Pseudomonadati</taxon>
        <taxon>Pseudomonadota</taxon>
        <taxon>Gammaproteobacteria</taxon>
        <taxon>Alteromonadales</taxon>
        <taxon>Pseudoalteromonadaceae</taxon>
        <taxon>Pseudoalteromonas</taxon>
    </lineage>
</organism>
<evidence type="ECO:0000256" key="1">
    <source>
        <dbReference type="SAM" id="Coils"/>
    </source>
</evidence>
<accession>A0ABU8ESP7</accession>
<keyword evidence="4" id="KW-1185">Reference proteome</keyword>